<keyword evidence="1" id="KW-0812">Transmembrane</keyword>
<feature type="transmembrane region" description="Helical" evidence="1">
    <location>
        <begin position="14"/>
        <end position="35"/>
    </location>
</feature>
<dbReference type="EMBL" id="JAADJZ010000016">
    <property type="protein sequence ID" value="KAF2869480.1"/>
    <property type="molecule type" value="Genomic_DNA"/>
</dbReference>
<organism evidence="2 3">
    <name type="scientific">Massariosphaeria phaeospora</name>
    <dbReference type="NCBI Taxonomy" id="100035"/>
    <lineage>
        <taxon>Eukaryota</taxon>
        <taxon>Fungi</taxon>
        <taxon>Dikarya</taxon>
        <taxon>Ascomycota</taxon>
        <taxon>Pezizomycotina</taxon>
        <taxon>Dothideomycetes</taxon>
        <taxon>Pleosporomycetidae</taxon>
        <taxon>Pleosporales</taxon>
        <taxon>Pleosporales incertae sedis</taxon>
        <taxon>Massariosphaeria</taxon>
    </lineage>
</organism>
<reference evidence="2 3" key="1">
    <citation type="submission" date="2020-01" db="EMBL/GenBank/DDBJ databases">
        <authorList>
            <consortium name="DOE Joint Genome Institute"/>
            <person name="Haridas S."/>
            <person name="Albert R."/>
            <person name="Binder M."/>
            <person name="Bloem J."/>
            <person name="Labutti K."/>
            <person name="Salamov A."/>
            <person name="Andreopoulos B."/>
            <person name="Baker S.E."/>
            <person name="Barry K."/>
            <person name="Bills G."/>
            <person name="Bluhm B.H."/>
            <person name="Cannon C."/>
            <person name="Castanera R."/>
            <person name="Culley D.E."/>
            <person name="Daum C."/>
            <person name="Ezra D."/>
            <person name="Gonzalez J.B."/>
            <person name="Henrissat B."/>
            <person name="Kuo A."/>
            <person name="Liang C."/>
            <person name="Lipzen A."/>
            <person name="Lutzoni F."/>
            <person name="Magnuson J."/>
            <person name="Mondo S."/>
            <person name="Nolan M."/>
            <person name="Ohm R."/>
            <person name="Pangilinan J."/>
            <person name="Park H.-J.H."/>
            <person name="Ramirez L."/>
            <person name="Alfaro M."/>
            <person name="Sun H."/>
            <person name="Tritt A."/>
            <person name="Yoshinaga Y."/>
            <person name="Zwiers L.-H.L."/>
            <person name="Turgeon B.G."/>
            <person name="Goodwin S.B."/>
            <person name="Spatafora J.W."/>
            <person name="Crous P.W."/>
            <person name="Grigoriev I.V."/>
        </authorList>
    </citation>
    <scope>NUCLEOTIDE SEQUENCE [LARGE SCALE GENOMIC DNA]</scope>
    <source>
        <strain evidence="2 3">CBS 611.86</strain>
    </source>
</reference>
<comment type="caution">
    <text evidence="2">The sequence shown here is derived from an EMBL/GenBank/DDBJ whole genome shotgun (WGS) entry which is preliminary data.</text>
</comment>
<name>A0A7C8M3U7_9PLEO</name>
<proteinExistence type="predicted"/>
<keyword evidence="1" id="KW-0472">Membrane</keyword>
<feature type="transmembrane region" description="Helical" evidence="1">
    <location>
        <begin position="42"/>
        <end position="66"/>
    </location>
</feature>
<evidence type="ECO:0000313" key="3">
    <source>
        <dbReference type="Proteomes" id="UP000481861"/>
    </source>
</evidence>
<protein>
    <submittedName>
        <fullName evidence="2">Uncharacterized protein</fullName>
    </submittedName>
</protein>
<dbReference type="AlphaFoldDB" id="A0A7C8M3U7"/>
<evidence type="ECO:0000256" key="1">
    <source>
        <dbReference type="SAM" id="Phobius"/>
    </source>
</evidence>
<dbReference type="Proteomes" id="UP000481861">
    <property type="component" value="Unassembled WGS sequence"/>
</dbReference>
<accession>A0A7C8M3U7</accession>
<gene>
    <name evidence="2" type="ORF">BDV95DRAFT_577433</name>
</gene>
<sequence length="77" mass="8501">MLPTSVLQIANERALMLTSIIEYGVASLHSVLRLFSIPHMRIGVLALALLSATYISPPCFSSPFLFSHLQCEPQNML</sequence>
<evidence type="ECO:0000313" key="2">
    <source>
        <dbReference type="EMBL" id="KAF2869480.1"/>
    </source>
</evidence>
<keyword evidence="3" id="KW-1185">Reference proteome</keyword>
<keyword evidence="1" id="KW-1133">Transmembrane helix</keyword>